<name>A0A2T4YQW9_9SPHN</name>
<dbReference type="AlphaFoldDB" id="A0A2T4YQW9"/>
<protein>
    <submittedName>
        <fullName evidence="2">RimJ/RimL family protein N-acetyltransferase</fullName>
    </submittedName>
</protein>
<dbReference type="PROSITE" id="PS51186">
    <property type="entry name" value="GNAT"/>
    <property type="match status" value="1"/>
</dbReference>
<evidence type="ECO:0000259" key="1">
    <source>
        <dbReference type="PROSITE" id="PS51186"/>
    </source>
</evidence>
<accession>A0A2T4YQW9</accession>
<reference evidence="2 3" key="1">
    <citation type="submission" date="2018-04" db="EMBL/GenBank/DDBJ databases">
        <title>Genomic Encyclopedia of Type Strains, Phase III (KMG-III): the genomes of soil and plant-associated and newly described type strains.</title>
        <authorList>
            <person name="Whitman W."/>
        </authorList>
    </citation>
    <scope>NUCLEOTIDE SEQUENCE [LARGE SCALE GENOMIC DNA]</scope>
    <source>
        <strain evidence="2 3">NW12</strain>
    </source>
</reference>
<gene>
    <name evidence="2" type="ORF">C8J24_2148</name>
</gene>
<dbReference type="GO" id="GO:0016747">
    <property type="term" value="F:acyltransferase activity, transferring groups other than amino-acyl groups"/>
    <property type="evidence" value="ECO:0007669"/>
    <property type="project" value="InterPro"/>
</dbReference>
<dbReference type="InterPro" id="IPR016181">
    <property type="entry name" value="Acyl_CoA_acyltransferase"/>
</dbReference>
<dbReference type="SUPFAM" id="SSF55729">
    <property type="entry name" value="Acyl-CoA N-acyltransferases (Nat)"/>
    <property type="match status" value="1"/>
</dbReference>
<dbReference type="Pfam" id="PF13302">
    <property type="entry name" value="Acetyltransf_3"/>
    <property type="match status" value="1"/>
</dbReference>
<evidence type="ECO:0000313" key="2">
    <source>
        <dbReference type="EMBL" id="PTM45915.1"/>
    </source>
</evidence>
<dbReference type="InterPro" id="IPR000182">
    <property type="entry name" value="GNAT_dom"/>
</dbReference>
<organism evidence="2 3">
    <name type="scientific">Sphingomonas aerolata</name>
    <dbReference type="NCBI Taxonomy" id="185951"/>
    <lineage>
        <taxon>Bacteria</taxon>
        <taxon>Pseudomonadati</taxon>
        <taxon>Pseudomonadota</taxon>
        <taxon>Alphaproteobacteria</taxon>
        <taxon>Sphingomonadales</taxon>
        <taxon>Sphingomonadaceae</taxon>
        <taxon>Sphingomonas</taxon>
    </lineage>
</organism>
<keyword evidence="3" id="KW-1185">Reference proteome</keyword>
<dbReference type="Proteomes" id="UP000240996">
    <property type="component" value="Unassembled WGS sequence"/>
</dbReference>
<sequence length="178" mass="19753">MLVTPRLRLRRLVQADAVALHPTLADADLMTYSADGPLTSIEATRLYLVEDAADVNWRAWAITRHGDDRAIGWVSGGRMRGQGVTEIGFILARAHWGRGLASEAVSAVLDQLFAEGQHRVFADADSENRASILLLERLGFRRERLLRGEWETHMGLRDSLIYGLHADDWLAAALPQSA</sequence>
<dbReference type="Gene3D" id="3.40.630.30">
    <property type="match status" value="1"/>
</dbReference>
<keyword evidence="2" id="KW-0808">Transferase</keyword>
<dbReference type="PANTHER" id="PTHR43792:SF16">
    <property type="entry name" value="N-ACETYLTRANSFERASE DOMAIN-CONTAINING PROTEIN"/>
    <property type="match status" value="1"/>
</dbReference>
<dbReference type="InterPro" id="IPR051531">
    <property type="entry name" value="N-acetyltransferase"/>
</dbReference>
<feature type="domain" description="N-acetyltransferase" evidence="1">
    <location>
        <begin position="7"/>
        <end position="167"/>
    </location>
</feature>
<dbReference type="EMBL" id="PZZN01000002">
    <property type="protein sequence ID" value="PTM45915.1"/>
    <property type="molecule type" value="Genomic_DNA"/>
</dbReference>
<proteinExistence type="predicted"/>
<evidence type="ECO:0000313" key="3">
    <source>
        <dbReference type="Proteomes" id="UP000240996"/>
    </source>
</evidence>
<comment type="caution">
    <text evidence="2">The sequence shown here is derived from an EMBL/GenBank/DDBJ whole genome shotgun (WGS) entry which is preliminary data.</text>
</comment>
<dbReference type="PANTHER" id="PTHR43792">
    <property type="entry name" value="GNAT FAMILY, PUTATIVE (AFU_ORTHOLOGUE AFUA_3G00765)-RELATED-RELATED"/>
    <property type="match status" value="1"/>
</dbReference>